<dbReference type="EMBL" id="JXYQ01000008">
    <property type="protein sequence ID" value="KJA11983.1"/>
    <property type="molecule type" value="Genomic_DNA"/>
</dbReference>
<accession>A0A0D7KFG8</accession>
<reference evidence="1 2" key="1">
    <citation type="submission" date="2014-12" db="EMBL/GenBank/DDBJ databases">
        <title>Isolation of bacteria from lake water.</title>
        <authorList>
            <person name="Sheng K.-Y."/>
            <person name="Chin P.-S."/>
            <person name="Chan K.-G."/>
            <person name="Tan G.S."/>
        </authorList>
    </citation>
    <scope>NUCLEOTIDE SEQUENCE [LARGE SCALE GENOMIC DNA]</scope>
    <source>
        <strain evidence="1 2">KY4</strain>
    </source>
</reference>
<sequence>MVLIAVLWIVMALSIIVTGLSRSVRDEAKMLSMARQGAQASALGDAAIQLVLQQMAVDAKPVDRMTTVQVPYQGRQMDVQVMPLNGLVDLNSAKTPLLARLLTVAGGLPESAAEPLAQAIVDYRERRTAQGAPRRFEASEDLMRVPGVNYDLYARLSGLVTADIRSGGAVNPLAAPSAVLQVLAGGNAQLAQQIDSQRQSGQAGVDMTGLDATLIGSGTVRRYRLQARVPVPDGGSFLVTRYVDINPRSRDGLPWTTFHMQREVEPALRPSP</sequence>
<dbReference type="STRING" id="80878.RP29_03225"/>
<dbReference type="InterPro" id="IPR038072">
    <property type="entry name" value="GspK_central_sf"/>
</dbReference>
<protein>
    <submittedName>
        <fullName evidence="1">General secretion pathway protein GspK</fullName>
    </submittedName>
</protein>
<comment type="caution">
    <text evidence="1">The sequence shown here is derived from an EMBL/GenBank/DDBJ whole genome shotgun (WGS) entry which is preliminary data.</text>
</comment>
<dbReference type="PATRIC" id="fig|80878.5.peg.3972"/>
<proteinExistence type="predicted"/>
<evidence type="ECO:0000313" key="1">
    <source>
        <dbReference type="EMBL" id="KJA11983.1"/>
    </source>
</evidence>
<evidence type="ECO:0000313" key="2">
    <source>
        <dbReference type="Proteomes" id="UP000032566"/>
    </source>
</evidence>
<dbReference type="Proteomes" id="UP000032566">
    <property type="component" value="Unassembled WGS sequence"/>
</dbReference>
<gene>
    <name evidence="1" type="ORF">RP29_03225</name>
</gene>
<keyword evidence="2" id="KW-1185">Reference proteome</keyword>
<name>A0A0D7KFG8_9BURK</name>
<dbReference type="SUPFAM" id="SSF158544">
    <property type="entry name" value="GspK insert domain-like"/>
    <property type="match status" value="1"/>
</dbReference>
<organism evidence="1 2">
    <name type="scientific">Acidovorax temperans</name>
    <dbReference type="NCBI Taxonomy" id="80878"/>
    <lineage>
        <taxon>Bacteria</taxon>
        <taxon>Pseudomonadati</taxon>
        <taxon>Pseudomonadota</taxon>
        <taxon>Betaproteobacteria</taxon>
        <taxon>Burkholderiales</taxon>
        <taxon>Comamonadaceae</taxon>
        <taxon>Acidovorax</taxon>
    </lineage>
</organism>
<dbReference type="AlphaFoldDB" id="A0A0D7KFG8"/>